<organism evidence="4">
    <name type="scientific">marine sediment metagenome</name>
    <dbReference type="NCBI Taxonomy" id="412755"/>
    <lineage>
        <taxon>unclassified sequences</taxon>
        <taxon>metagenomes</taxon>
        <taxon>ecological metagenomes</taxon>
    </lineage>
</organism>
<evidence type="ECO:0000313" key="4">
    <source>
        <dbReference type="EMBL" id="KKO03020.1"/>
    </source>
</evidence>
<accession>A0A0F9VG50</accession>
<feature type="region of interest" description="Disordered" evidence="2">
    <location>
        <begin position="1"/>
        <end position="45"/>
    </location>
</feature>
<reference evidence="4" key="1">
    <citation type="journal article" date="2015" name="Nature">
        <title>Complex archaea that bridge the gap between prokaryotes and eukaryotes.</title>
        <authorList>
            <person name="Spang A."/>
            <person name="Saw J.H."/>
            <person name="Jorgensen S.L."/>
            <person name="Zaremba-Niedzwiedzka K."/>
            <person name="Martijn J."/>
            <person name="Lind A.E."/>
            <person name="van Eijk R."/>
            <person name="Schleper C."/>
            <person name="Guy L."/>
            <person name="Ettema T.J."/>
        </authorList>
    </citation>
    <scope>NUCLEOTIDE SEQUENCE</scope>
</reference>
<protein>
    <recommendedName>
        <fullName evidence="5">ATPase</fullName>
    </recommendedName>
</protein>
<dbReference type="EMBL" id="LAZR01000028">
    <property type="protein sequence ID" value="KKO03020.1"/>
    <property type="molecule type" value="Genomic_DNA"/>
</dbReference>
<gene>
    <name evidence="4" type="ORF">LCGC14_0099410</name>
</gene>
<keyword evidence="3" id="KW-0472">Membrane</keyword>
<evidence type="ECO:0000256" key="3">
    <source>
        <dbReference type="SAM" id="Phobius"/>
    </source>
</evidence>
<dbReference type="Gene3D" id="1.10.287.1490">
    <property type="match status" value="1"/>
</dbReference>
<feature type="transmembrane region" description="Helical" evidence="3">
    <location>
        <begin position="53"/>
        <end position="72"/>
    </location>
</feature>
<keyword evidence="3" id="KW-0812">Transmembrane</keyword>
<keyword evidence="3" id="KW-1133">Transmembrane helix</keyword>
<comment type="caution">
    <text evidence="4">The sequence shown here is derived from an EMBL/GenBank/DDBJ whole genome shotgun (WGS) entry which is preliminary data.</text>
</comment>
<feature type="compositionally biased region" description="Acidic residues" evidence="2">
    <location>
        <begin position="1"/>
        <end position="10"/>
    </location>
</feature>
<evidence type="ECO:0000256" key="1">
    <source>
        <dbReference type="SAM" id="Coils"/>
    </source>
</evidence>
<feature type="coiled-coil region" evidence="1">
    <location>
        <begin position="160"/>
        <end position="239"/>
    </location>
</feature>
<sequence length="297" mass="32004">MKERDLDDDLPSLRASRDDNLKPVNPEPRRGGANVGLRADPPAQPVSRSNGPLWALCAALSLALIALGYWTYQQQSLLKQQLVATQTSFARISEEASGRIQDITGKVSATESSLSDAEQARNARIGKLESQFSELKAALGEHDGRLSSANAGSADLAKRMQSQQTELAALTASNAAAEKRLVDQAQRLDSLAEQGEAAAKQLSELQRQLAGLDALQQQLAEQSTQLTSQKQALQALQQKGGGDVQQSLLIMRTELDQRAAATDQALDAINSFRLQTNRSIDTLKSQLASLYSQVQGN</sequence>
<keyword evidence="1" id="KW-0175">Coiled coil</keyword>
<evidence type="ECO:0008006" key="5">
    <source>
        <dbReference type="Google" id="ProtNLM"/>
    </source>
</evidence>
<name>A0A0F9VG50_9ZZZZ</name>
<dbReference type="AlphaFoldDB" id="A0A0F9VG50"/>
<proteinExistence type="predicted"/>
<evidence type="ECO:0000256" key="2">
    <source>
        <dbReference type="SAM" id="MobiDB-lite"/>
    </source>
</evidence>